<reference evidence="3" key="1">
    <citation type="submission" date="2021-02" db="EMBL/GenBank/DDBJ databases">
        <authorList>
            <person name="Steward A R."/>
        </authorList>
    </citation>
    <scope>NUCLEOTIDE SEQUENCE</scope>
</reference>
<keyword evidence="4" id="KW-1185">Reference proteome</keyword>
<dbReference type="InterPro" id="IPR031734">
    <property type="entry name" value="MBF2"/>
</dbReference>
<dbReference type="PROSITE" id="PS51257">
    <property type="entry name" value="PROKAR_LIPOPROTEIN"/>
    <property type="match status" value="1"/>
</dbReference>
<name>A0A821MNF0_9NEOP</name>
<feature type="compositionally biased region" description="Polar residues" evidence="1">
    <location>
        <begin position="133"/>
        <end position="144"/>
    </location>
</feature>
<proteinExistence type="predicted"/>
<evidence type="ECO:0000256" key="2">
    <source>
        <dbReference type="SAM" id="SignalP"/>
    </source>
</evidence>
<evidence type="ECO:0000313" key="4">
    <source>
        <dbReference type="Proteomes" id="UP000663880"/>
    </source>
</evidence>
<feature type="chain" id="PRO_5032405858" evidence="2">
    <location>
        <begin position="17"/>
        <end position="296"/>
    </location>
</feature>
<dbReference type="EMBL" id="CAJOBZ010000003">
    <property type="protein sequence ID" value="CAF4770151.1"/>
    <property type="molecule type" value="Genomic_DNA"/>
</dbReference>
<evidence type="ECO:0000313" key="3">
    <source>
        <dbReference type="EMBL" id="CAF4770151.1"/>
    </source>
</evidence>
<feature type="compositionally biased region" description="Polar residues" evidence="1">
    <location>
        <begin position="153"/>
        <end position="166"/>
    </location>
</feature>
<sequence>MFTKCIVLALVAVASCHDLAIGFNTNGKKIFDETKQANPAIWRQANNVTVTASENEVISRVVVKDLRPEKDGDVKIVEGGEGQKNVTIELKSPTALRGYDFQIEVYAIPDITAQKDINLKDGTPNTNDKKSPTENTGSKNTPTIVSKDETARSAHNSMKNTEVSSTVVPEDCVTDVPVEDFNKENMKISKDAQDHETVEFVLDTNDSSKEALKAESMTVDLPIEVNENDRDIFTSTTESDETTTIFETTTLPDNNKYDKEPMIDEGLRWNWQSVKVFKPIVEMKVNTTEQTDKNKF</sequence>
<keyword evidence="2" id="KW-0732">Signal</keyword>
<dbReference type="OrthoDB" id="7230779at2759"/>
<accession>A0A821MNF0</accession>
<feature type="region of interest" description="Disordered" evidence="1">
    <location>
        <begin position="117"/>
        <end position="166"/>
    </location>
</feature>
<dbReference type="Pfam" id="PF15868">
    <property type="entry name" value="MBF2"/>
    <property type="match status" value="1"/>
</dbReference>
<feature type="signal peptide" evidence="2">
    <location>
        <begin position="1"/>
        <end position="16"/>
    </location>
</feature>
<protein>
    <submittedName>
        <fullName evidence="3">Uncharacterized protein</fullName>
    </submittedName>
</protein>
<dbReference type="Proteomes" id="UP000663880">
    <property type="component" value="Unassembled WGS sequence"/>
</dbReference>
<comment type="caution">
    <text evidence="3">The sequence shown here is derived from an EMBL/GenBank/DDBJ whole genome shotgun (WGS) entry which is preliminary data.</text>
</comment>
<evidence type="ECO:0000256" key="1">
    <source>
        <dbReference type="SAM" id="MobiDB-lite"/>
    </source>
</evidence>
<organism evidence="3 4">
    <name type="scientific">Pieris macdunnoughi</name>
    <dbReference type="NCBI Taxonomy" id="345717"/>
    <lineage>
        <taxon>Eukaryota</taxon>
        <taxon>Metazoa</taxon>
        <taxon>Ecdysozoa</taxon>
        <taxon>Arthropoda</taxon>
        <taxon>Hexapoda</taxon>
        <taxon>Insecta</taxon>
        <taxon>Pterygota</taxon>
        <taxon>Neoptera</taxon>
        <taxon>Endopterygota</taxon>
        <taxon>Lepidoptera</taxon>
        <taxon>Glossata</taxon>
        <taxon>Ditrysia</taxon>
        <taxon>Papilionoidea</taxon>
        <taxon>Pieridae</taxon>
        <taxon>Pierinae</taxon>
        <taxon>Pieris</taxon>
    </lineage>
</organism>
<dbReference type="AlphaFoldDB" id="A0A821MNF0"/>
<gene>
    <name evidence="3" type="ORF">PMACD_LOCUS1775</name>
</gene>